<organism evidence="1 2">
    <name type="scientific">Dallia pectoralis</name>
    <name type="common">Alaska blackfish</name>
    <dbReference type="NCBI Taxonomy" id="75939"/>
    <lineage>
        <taxon>Eukaryota</taxon>
        <taxon>Metazoa</taxon>
        <taxon>Chordata</taxon>
        <taxon>Craniata</taxon>
        <taxon>Vertebrata</taxon>
        <taxon>Euteleostomi</taxon>
        <taxon>Actinopterygii</taxon>
        <taxon>Neopterygii</taxon>
        <taxon>Teleostei</taxon>
        <taxon>Protacanthopterygii</taxon>
        <taxon>Esociformes</taxon>
        <taxon>Umbridae</taxon>
        <taxon>Dallia</taxon>
    </lineage>
</organism>
<dbReference type="Proteomes" id="UP001157502">
    <property type="component" value="Chromosome 16"/>
</dbReference>
<comment type="caution">
    <text evidence="1">The sequence shown here is derived from an EMBL/GenBank/DDBJ whole genome shotgun (WGS) entry which is preliminary data.</text>
</comment>
<gene>
    <name evidence="1" type="ORF">DPEC_G00198240</name>
</gene>
<keyword evidence="2" id="KW-1185">Reference proteome</keyword>
<reference evidence="1" key="1">
    <citation type="submission" date="2021-05" db="EMBL/GenBank/DDBJ databases">
        <authorList>
            <person name="Pan Q."/>
            <person name="Jouanno E."/>
            <person name="Zahm M."/>
            <person name="Klopp C."/>
            <person name="Cabau C."/>
            <person name="Louis A."/>
            <person name="Berthelot C."/>
            <person name="Parey E."/>
            <person name="Roest Crollius H."/>
            <person name="Montfort J."/>
            <person name="Robinson-Rechavi M."/>
            <person name="Bouchez O."/>
            <person name="Lampietro C."/>
            <person name="Lopez Roques C."/>
            <person name="Donnadieu C."/>
            <person name="Postlethwait J."/>
            <person name="Bobe J."/>
            <person name="Dillon D."/>
            <person name="Chandos A."/>
            <person name="von Hippel F."/>
            <person name="Guiguen Y."/>
        </authorList>
    </citation>
    <scope>NUCLEOTIDE SEQUENCE</scope>
    <source>
        <strain evidence="1">YG-Jan2019</strain>
    </source>
</reference>
<name>A0ACC2G876_DALPE</name>
<evidence type="ECO:0000313" key="2">
    <source>
        <dbReference type="Proteomes" id="UP001157502"/>
    </source>
</evidence>
<sequence length="73" mass="7735">MNYTTAATSSAQSARCASDSGRGKRSCRAKDSDRLSRIQGAPTATGETLKTGPPVLQGTTFTYTPEAFPKQFC</sequence>
<dbReference type="EMBL" id="CM055743">
    <property type="protein sequence ID" value="KAJ7999806.1"/>
    <property type="molecule type" value="Genomic_DNA"/>
</dbReference>
<evidence type="ECO:0000313" key="1">
    <source>
        <dbReference type="EMBL" id="KAJ7999806.1"/>
    </source>
</evidence>
<protein>
    <submittedName>
        <fullName evidence="1">Uncharacterized protein</fullName>
    </submittedName>
</protein>
<proteinExistence type="predicted"/>
<accession>A0ACC2G876</accession>